<gene>
    <name evidence="1" type="ORF">LVIROSA_LOCUS26258</name>
</gene>
<evidence type="ECO:0000313" key="2">
    <source>
        <dbReference type="Proteomes" id="UP001157418"/>
    </source>
</evidence>
<name>A0AAU9NQN7_9ASTR</name>
<dbReference type="EMBL" id="CAKMRJ010005412">
    <property type="protein sequence ID" value="CAH1440101.1"/>
    <property type="molecule type" value="Genomic_DNA"/>
</dbReference>
<dbReference type="Proteomes" id="UP001157418">
    <property type="component" value="Unassembled WGS sequence"/>
</dbReference>
<protein>
    <submittedName>
        <fullName evidence="1">Uncharacterized protein</fullName>
    </submittedName>
</protein>
<sequence>MTSSEQFPDYPLTTTALTIANINLRDIKQQLGEIAPTLTSSHYRPQFIDPLPIAGTKLPPVDCFSPINTLQYLQTYSKDSLPNDVAN</sequence>
<organism evidence="1 2">
    <name type="scientific">Lactuca virosa</name>
    <dbReference type="NCBI Taxonomy" id="75947"/>
    <lineage>
        <taxon>Eukaryota</taxon>
        <taxon>Viridiplantae</taxon>
        <taxon>Streptophyta</taxon>
        <taxon>Embryophyta</taxon>
        <taxon>Tracheophyta</taxon>
        <taxon>Spermatophyta</taxon>
        <taxon>Magnoliopsida</taxon>
        <taxon>eudicotyledons</taxon>
        <taxon>Gunneridae</taxon>
        <taxon>Pentapetalae</taxon>
        <taxon>asterids</taxon>
        <taxon>campanulids</taxon>
        <taxon>Asterales</taxon>
        <taxon>Asteraceae</taxon>
        <taxon>Cichorioideae</taxon>
        <taxon>Cichorieae</taxon>
        <taxon>Lactucinae</taxon>
        <taxon>Lactuca</taxon>
    </lineage>
</organism>
<reference evidence="1 2" key="1">
    <citation type="submission" date="2022-01" db="EMBL/GenBank/DDBJ databases">
        <authorList>
            <person name="Xiong W."/>
            <person name="Schranz E."/>
        </authorList>
    </citation>
    <scope>NUCLEOTIDE SEQUENCE [LARGE SCALE GENOMIC DNA]</scope>
</reference>
<dbReference type="AlphaFoldDB" id="A0AAU9NQN7"/>
<evidence type="ECO:0000313" key="1">
    <source>
        <dbReference type="EMBL" id="CAH1440101.1"/>
    </source>
</evidence>
<comment type="caution">
    <text evidence="1">The sequence shown here is derived from an EMBL/GenBank/DDBJ whole genome shotgun (WGS) entry which is preliminary data.</text>
</comment>
<keyword evidence="2" id="KW-1185">Reference proteome</keyword>
<accession>A0AAU9NQN7</accession>
<proteinExistence type="predicted"/>